<dbReference type="Proteomes" id="UP000324222">
    <property type="component" value="Unassembled WGS sequence"/>
</dbReference>
<comment type="caution">
    <text evidence="1">The sequence shown here is derived from an EMBL/GenBank/DDBJ whole genome shotgun (WGS) entry which is preliminary data.</text>
</comment>
<organism evidence="1 2">
    <name type="scientific">Portunus trituberculatus</name>
    <name type="common">Swimming crab</name>
    <name type="synonym">Neptunus trituberculatus</name>
    <dbReference type="NCBI Taxonomy" id="210409"/>
    <lineage>
        <taxon>Eukaryota</taxon>
        <taxon>Metazoa</taxon>
        <taxon>Ecdysozoa</taxon>
        <taxon>Arthropoda</taxon>
        <taxon>Crustacea</taxon>
        <taxon>Multicrustacea</taxon>
        <taxon>Malacostraca</taxon>
        <taxon>Eumalacostraca</taxon>
        <taxon>Eucarida</taxon>
        <taxon>Decapoda</taxon>
        <taxon>Pleocyemata</taxon>
        <taxon>Brachyura</taxon>
        <taxon>Eubrachyura</taxon>
        <taxon>Portunoidea</taxon>
        <taxon>Portunidae</taxon>
        <taxon>Portuninae</taxon>
        <taxon>Portunus</taxon>
    </lineage>
</organism>
<reference evidence="1 2" key="1">
    <citation type="submission" date="2019-05" db="EMBL/GenBank/DDBJ databases">
        <title>Another draft genome of Portunus trituberculatus and its Hox gene families provides insights of decapod evolution.</title>
        <authorList>
            <person name="Jeong J.-H."/>
            <person name="Song I."/>
            <person name="Kim S."/>
            <person name="Choi T."/>
            <person name="Kim D."/>
            <person name="Ryu S."/>
            <person name="Kim W."/>
        </authorList>
    </citation>
    <scope>NUCLEOTIDE SEQUENCE [LARGE SCALE GENOMIC DNA]</scope>
    <source>
        <tissue evidence="1">Muscle</tissue>
    </source>
</reference>
<protein>
    <submittedName>
        <fullName evidence="1">Uncharacterized protein</fullName>
    </submittedName>
</protein>
<gene>
    <name evidence="1" type="ORF">E2C01_016491</name>
</gene>
<proteinExistence type="predicted"/>
<accession>A0A5B7DP56</accession>
<keyword evidence="2" id="KW-1185">Reference proteome</keyword>
<dbReference type="AlphaFoldDB" id="A0A5B7DP56"/>
<evidence type="ECO:0000313" key="1">
    <source>
        <dbReference type="EMBL" id="MPC23441.1"/>
    </source>
</evidence>
<sequence length="182" mass="20296">MFLCFSGRNVPGTHRKVALHDESFDGTQQNSLSHLPPLVTVRNGTLTSQHDSTLVLAAAHLASSPLPVDSLAKVFTLAGGERSRSTGGDPDGQLTLQCETSWLSGVWRLVAYHYQWPPKAVRHYGEHPARVRRGTPKHKNRLNFQVIRKGTVYFSFTCLITPYLSSKIKMKKRKTGKKKNTS</sequence>
<name>A0A5B7DP56_PORTR</name>
<dbReference type="EMBL" id="VSRR010001207">
    <property type="protein sequence ID" value="MPC23441.1"/>
    <property type="molecule type" value="Genomic_DNA"/>
</dbReference>
<evidence type="ECO:0000313" key="2">
    <source>
        <dbReference type="Proteomes" id="UP000324222"/>
    </source>
</evidence>